<dbReference type="AlphaFoldDB" id="A0A1Q6RAF0"/>
<dbReference type="InterPro" id="IPR027417">
    <property type="entry name" value="P-loop_NTPase"/>
</dbReference>
<organism evidence="1 2">
    <name type="scientific">Phascolarctobacterium succinatutens</name>
    <dbReference type="NCBI Taxonomy" id="626940"/>
    <lineage>
        <taxon>Bacteria</taxon>
        <taxon>Bacillati</taxon>
        <taxon>Bacillota</taxon>
        <taxon>Negativicutes</taxon>
        <taxon>Acidaminococcales</taxon>
        <taxon>Acidaminococcaceae</taxon>
        <taxon>Phascolarctobacterium</taxon>
    </lineage>
</organism>
<dbReference type="EMBL" id="MNTG01000001">
    <property type="protein sequence ID" value="OLA39342.1"/>
    <property type="molecule type" value="Genomic_DNA"/>
</dbReference>
<evidence type="ECO:0000313" key="2">
    <source>
        <dbReference type="Proteomes" id="UP000186777"/>
    </source>
</evidence>
<proteinExistence type="predicted"/>
<name>A0A1Q6RAF0_9FIRM</name>
<dbReference type="Gene3D" id="3.30.420.280">
    <property type="match status" value="1"/>
</dbReference>
<gene>
    <name evidence="1" type="ORF">BHW43_00140</name>
</gene>
<dbReference type="STRING" id="626940.BHW43_00140"/>
<evidence type="ECO:0000313" key="1">
    <source>
        <dbReference type="EMBL" id="OLA39342.1"/>
    </source>
</evidence>
<comment type="caution">
    <text evidence="1">The sequence shown here is derived from an EMBL/GenBank/DDBJ whole genome shotgun (WGS) entry which is preliminary data.</text>
</comment>
<dbReference type="Proteomes" id="UP000186777">
    <property type="component" value="Unassembled WGS sequence"/>
</dbReference>
<accession>A0A1Q6RAF0</accession>
<dbReference type="Pfam" id="PF03237">
    <property type="entry name" value="Terminase_6N"/>
    <property type="match status" value="1"/>
</dbReference>
<protein>
    <submittedName>
        <fullName evidence="1">Terminase</fullName>
    </submittedName>
</protein>
<dbReference type="Gene3D" id="3.40.50.300">
    <property type="entry name" value="P-loop containing nucleotide triphosphate hydrolases"/>
    <property type="match status" value="1"/>
</dbReference>
<reference evidence="1 2" key="1">
    <citation type="journal article" date="2016" name="Nat. Biotechnol.">
        <title>Measurement of bacterial replication rates in microbial communities.</title>
        <authorList>
            <person name="Brown C.T."/>
            <person name="Olm M.R."/>
            <person name="Thomas B.C."/>
            <person name="Banfield J.F."/>
        </authorList>
    </citation>
    <scope>NUCLEOTIDE SEQUENCE [LARGE SCALE GENOMIC DNA]</scope>
    <source>
        <strain evidence="1">46_33</strain>
    </source>
</reference>
<dbReference type="InterPro" id="IPR006437">
    <property type="entry name" value="Phage_terminase_lsu"/>
</dbReference>
<dbReference type="NCBIfam" id="TIGR01547">
    <property type="entry name" value="phage_term_2"/>
    <property type="match status" value="1"/>
</dbReference>
<sequence>MGIVGRLRSIIKPVIKFYEFSKKQMQILTWWCEDSPYHDYNGIIADGSIRAGKTVAMAVSFVIWAMDTYDGQNFAMCGKTVGSFRRNVWKWLKPVLLVRGYQVEESRTENLIVLARKQGNTMKLNYFYVFGGRDESSQDLIQGITLAGLFCDEVALMPESFVNQASGRCSVPGAKLWFNCNPDSPMHWFLLRWIEKCDEKRLLHIHFLMNDNPSLSDEVRERYRTMYSGVFYRRFILGEWVMAQGAIYRDAWSDELLFGDDQLEYLLKNLHIMKRSITIDYGTVNPMVYLDVLDDGTDLWFIREYYWDSRAEEKEKDNSQYADDLLEFVRGVELWPTNVVIDPSAASFKIELRNRGLRAKETVETINADNDVIEGIRKVNTLLTRRRIHFYCGLVHTLKEMQSYCWDDKALQQSGKEKPIKVADHAPDAVRYYVSTVIRPRRIANV</sequence>